<dbReference type="GO" id="GO:0016705">
    <property type="term" value="F:oxidoreductase activity, acting on paired donors, with incorporation or reduction of molecular oxygen"/>
    <property type="evidence" value="ECO:0007669"/>
    <property type="project" value="InterPro"/>
</dbReference>
<comment type="caution">
    <text evidence="10">The sequence shown here is derived from an EMBL/GenBank/DDBJ whole genome shotgun (WGS) entry which is preliminary data.</text>
</comment>
<evidence type="ECO:0000256" key="4">
    <source>
        <dbReference type="ARBA" id="ARBA00022723"/>
    </source>
</evidence>
<evidence type="ECO:0000313" key="11">
    <source>
        <dbReference type="Proteomes" id="UP000552097"/>
    </source>
</evidence>
<protein>
    <submittedName>
        <fullName evidence="10">Cytochrome P450</fullName>
    </submittedName>
</protein>
<dbReference type="RefSeq" id="WP_184927932.1">
    <property type="nucleotide sequence ID" value="NZ_JACHMO010000001.1"/>
</dbReference>
<dbReference type="InterPro" id="IPR017972">
    <property type="entry name" value="Cyt_P450_CS"/>
</dbReference>
<evidence type="ECO:0000256" key="9">
    <source>
        <dbReference type="RuleBase" id="RU000461"/>
    </source>
</evidence>
<dbReference type="EMBL" id="JACHMO010000001">
    <property type="protein sequence ID" value="MBB5807956.1"/>
    <property type="molecule type" value="Genomic_DNA"/>
</dbReference>
<evidence type="ECO:0000256" key="8">
    <source>
        <dbReference type="PIRSR" id="PIRSR602401-1"/>
    </source>
</evidence>
<dbReference type="Pfam" id="PF00067">
    <property type="entry name" value="p450"/>
    <property type="match status" value="1"/>
</dbReference>
<dbReference type="SUPFAM" id="SSF48264">
    <property type="entry name" value="Cytochrome P450"/>
    <property type="match status" value="1"/>
</dbReference>
<evidence type="ECO:0000256" key="3">
    <source>
        <dbReference type="ARBA" id="ARBA00022617"/>
    </source>
</evidence>
<reference evidence="10 11" key="1">
    <citation type="submission" date="2020-08" db="EMBL/GenBank/DDBJ databases">
        <title>Sequencing the genomes of 1000 actinobacteria strains.</title>
        <authorList>
            <person name="Klenk H.-P."/>
        </authorList>
    </citation>
    <scope>NUCLEOTIDE SEQUENCE [LARGE SCALE GENOMIC DNA]</scope>
    <source>
        <strain evidence="10 11">DSM 45486</strain>
    </source>
</reference>
<dbReference type="PANTHER" id="PTHR24286">
    <property type="entry name" value="CYTOCHROME P450 26"/>
    <property type="match status" value="1"/>
</dbReference>
<keyword evidence="7 9" id="KW-0503">Monooxygenase</keyword>
<keyword evidence="5 9" id="KW-0560">Oxidoreductase</keyword>
<dbReference type="Proteomes" id="UP000552097">
    <property type="component" value="Unassembled WGS sequence"/>
</dbReference>
<evidence type="ECO:0000256" key="6">
    <source>
        <dbReference type="ARBA" id="ARBA00023004"/>
    </source>
</evidence>
<evidence type="ECO:0000256" key="1">
    <source>
        <dbReference type="ARBA" id="ARBA00001971"/>
    </source>
</evidence>
<keyword evidence="11" id="KW-1185">Reference proteome</keyword>
<dbReference type="PANTHER" id="PTHR24286:SF24">
    <property type="entry name" value="LANOSTEROL 14-ALPHA DEMETHYLASE"/>
    <property type="match status" value="1"/>
</dbReference>
<dbReference type="PRINTS" id="PR00463">
    <property type="entry name" value="EP450I"/>
</dbReference>
<feature type="binding site" description="axial binding residue" evidence="8">
    <location>
        <position position="415"/>
    </location>
    <ligand>
        <name>heme</name>
        <dbReference type="ChEBI" id="CHEBI:30413"/>
    </ligand>
    <ligandPart>
        <name>Fe</name>
        <dbReference type="ChEBI" id="CHEBI:18248"/>
    </ligandPart>
</feature>
<dbReference type="InterPro" id="IPR002401">
    <property type="entry name" value="Cyt_P450_E_grp-I"/>
</dbReference>
<name>A0A7W9M595_9PSEU</name>
<comment type="cofactor">
    <cofactor evidence="1 8">
        <name>heme</name>
        <dbReference type="ChEBI" id="CHEBI:30413"/>
    </cofactor>
</comment>
<dbReference type="GO" id="GO:0004497">
    <property type="term" value="F:monooxygenase activity"/>
    <property type="evidence" value="ECO:0007669"/>
    <property type="project" value="UniProtKB-KW"/>
</dbReference>
<dbReference type="GO" id="GO:0005506">
    <property type="term" value="F:iron ion binding"/>
    <property type="evidence" value="ECO:0007669"/>
    <property type="project" value="InterPro"/>
</dbReference>
<dbReference type="GO" id="GO:0020037">
    <property type="term" value="F:heme binding"/>
    <property type="evidence" value="ECO:0007669"/>
    <property type="project" value="InterPro"/>
</dbReference>
<dbReference type="Gene3D" id="1.10.630.10">
    <property type="entry name" value="Cytochrome P450"/>
    <property type="match status" value="1"/>
</dbReference>
<keyword evidence="6 8" id="KW-0408">Iron</keyword>
<evidence type="ECO:0000256" key="5">
    <source>
        <dbReference type="ARBA" id="ARBA00023002"/>
    </source>
</evidence>
<dbReference type="InterPro" id="IPR036396">
    <property type="entry name" value="Cyt_P450_sf"/>
</dbReference>
<dbReference type="GO" id="GO:0016125">
    <property type="term" value="P:sterol metabolic process"/>
    <property type="evidence" value="ECO:0007669"/>
    <property type="project" value="TreeGrafter"/>
</dbReference>
<dbReference type="InterPro" id="IPR001128">
    <property type="entry name" value="Cyt_P450"/>
</dbReference>
<keyword evidence="3 8" id="KW-0349">Heme</keyword>
<evidence type="ECO:0000256" key="7">
    <source>
        <dbReference type="ARBA" id="ARBA00023033"/>
    </source>
</evidence>
<evidence type="ECO:0000313" key="10">
    <source>
        <dbReference type="EMBL" id="MBB5807956.1"/>
    </source>
</evidence>
<sequence>MKSDLVSAALPDVGAPIRRIGRIPLANRLDHLPGESGAFAGYRNVAGWVRRGDDHLREQVERFGPVYRHMFGVDPIVCVADPDLVSRVGRNRDKCWSSGVAWGYYLSGMDDSIEGWDGILTLDEVPHRDVRRLLSPAFAPDALESYARSCQKLVEEEVAGWVGRGRIEAKAAIRKLLVRISALIFMGVEDPREAEQLDRTIRGLWLASFTPAVGIPLGAVRSRMLKSYRGLLRSLTKRIAENPNPEGTDLFSRFCRARGEIEWTDDETLARTFISTMLAAFDTNTLSMSSMAHVLSHHPDWQEQLREEALDASSGEPSVQVLARMEKTERVWNETMRLFPVSSHVMRRNLVDTELGGHEIPAGTLVFALLGPPARHPEAWTQPAVFDPDRFSPDRSEHRSRPGIFSPFGVGAHVCVGGLLAGHQVKMVYRTLLSQARIAPVGKMHFRHSYAPLGSVAGRVHVELRPLRGVGN</sequence>
<keyword evidence="4 8" id="KW-0479">Metal-binding</keyword>
<dbReference type="AlphaFoldDB" id="A0A7W9M595"/>
<organism evidence="10 11">
    <name type="scientific">Saccharothrix ecbatanensis</name>
    <dbReference type="NCBI Taxonomy" id="1105145"/>
    <lineage>
        <taxon>Bacteria</taxon>
        <taxon>Bacillati</taxon>
        <taxon>Actinomycetota</taxon>
        <taxon>Actinomycetes</taxon>
        <taxon>Pseudonocardiales</taxon>
        <taxon>Pseudonocardiaceae</taxon>
        <taxon>Saccharothrix</taxon>
    </lineage>
</organism>
<comment type="similarity">
    <text evidence="2 9">Belongs to the cytochrome P450 family.</text>
</comment>
<proteinExistence type="inferred from homology"/>
<accession>A0A7W9M595</accession>
<gene>
    <name evidence="10" type="ORF">F4560_007724</name>
</gene>
<dbReference type="PROSITE" id="PS00086">
    <property type="entry name" value="CYTOCHROME_P450"/>
    <property type="match status" value="1"/>
</dbReference>
<evidence type="ECO:0000256" key="2">
    <source>
        <dbReference type="ARBA" id="ARBA00010617"/>
    </source>
</evidence>